<dbReference type="EMBL" id="AP015039">
    <property type="protein sequence ID" value="BAT90082.1"/>
    <property type="molecule type" value="Genomic_DNA"/>
</dbReference>
<name>A0A0S3SB95_PHAAN</name>
<feature type="non-terminal residue" evidence="2">
    <location>
        <position position="1"/>
    </location>
</feature>
<dbReference type="OrthoDB" id="414945at2759"/>
<dbReference type="PANTHER" id="PTHR11439">
    <property type="entry name" value="GAG-POL-RELATED RETROTRANSPOSON"/>
    <property type="match status" value="1"/>
</dbReference>
<dbReference type="CDD" id="cd09272">
    <property type="entry name" value="RNase_HI_RT_Ty1"/>
    <property type="match status" value="1"/>
</dbReference>
<proteinExistence type="predicted"/>
<dbReference type="Proteomes" id="UP000291084">
    <property type="component" value="Chromosome 1"/>
</dbReference>
<organism evidence="2 3">
    <name type="scientific">Vigna angularis var. angularis</name>
    <dbReference type="NCBI Taxonomy" id="157739"/>
    <lineage>
        <taxon>Eukaryota</taxon>
        <taxon>Viridiplantae</taxon>
        <taxon>Streptophyta</taxon>
        <taxon>Embryophyta</taxon>
        <taxon>Tracheophyta</taxon>
        <taxon>Spermatophyta</taxon>
        <taxon>Magnoliopsida</taxon>
        <taxon>eudicotyledons</taxon>
        <taxon>Gunneridae</taxon>
        <taxon>Pentapetalae</taxon>
        <taxon>rosids</taxon>
        <taxon>fabids</taxon>
        <taxon>Fabales</taxon>
        <taxon>Fabaceae</taxon>
        <taxon>Papilionoideae</taxon>
        <taxon>50 kb inversion clade</taxon>
        <taxon>NPAAA clade</taxon>
        <taxon>indigoferoid/millettioid clade</taxon>
        <taxon>Phaseoleae</taxon>
        <taxon>Vigna</taxon>
    </lineage>
</organism>
<dbReference type="Proteomes" id="UP000291084">
    <property type="component" value="Chromosome 6"/>
</dbReference>
<dbReference type="PANTHER" id="PTHR11439:SF498">
    <property type="entry name" value="DNAK FAMILY PROTEIN"/>
    <property type="match status" value="1"/>
</dbReference>
<evidence type="ECO:0000313" key="1">
    <source>
        <dbReference type="EMBL" id="BAT74670.1"/>
    </source>
</evidence>
<reference evidence="2 3" key="1">
    <citation type="journal article" date="2015" name="Sci. Rep.">
        <title>The power of single molecule real-time sequencing technology in the de novo assembly of a eukaryotic genome.</title>
        <authorList>
            <person name="Sakai H."/>
            <person name="Naito K."/>
            <person name="Ogiso-Tanaka E."/>
            <person name="Takahashi Y."/>
            <person name="Iseki K."/>
            <person name="Muto C."/>
            <person name="Satou K."/>
            <person name="Teruya K."/>
            <person name="Shiroma A."/>
            <person name="Shimoji M."/>
            <person name="Hirano T."/>
            <person name="Itoh T."/>
            <person name="Kaga A."/>
            <person name="Tomooka N."/>
        </authorList>
    </citation>
    <scope>NUCLEOTIDE SEQUENCE [LARGE SCALE GENOMIC DNA]</scope>
    <source>
        <strain evidence="3">cv. Shumari</strain>
    </source>
</reference>
<gene>
    <name evidence="2" type="primary">Vigan.06G125500</name>
    <name evidence="1" type="synonym">Vigan.01G238600</name>
    <name evidence="1" type="ORF">VIGAN_01238600</name>
    <name evidence="2" type="ORF">VIGAN_06125500</name>
</gene>
<evidence type="ECO:0000313" key="3">
    <source>
        <dbReference type="Proteomes" id="UP000291084"/>
    </source>
</evidence>
<keyword evidence="3" id="KW-1185">Reference proteome</keyword>
<sequence length="131" mass="14629">SLISWKSKKQGTISRSSTEAEYRALASTTCEIQWLLYLLHDLKQPLPQPVSLFCDNQSAIQIAQNPAMHERTKHIEIDCHLIRDKVQAGVIKLLSIPTSAQLADIHTKALHPAQFQSLLSKLSIKDIYAAA</sequence>
<dbReference type="EMBL" id="AP015034">
    <property type="protein sequence ID" value="BAT74670.1"/>
    <property type="molecule type" value="Genomic_DNA"/>
</dbReference>
<evidence type="ECO:0000313" key="2">
    <source>
        <dbReference type="EMBL" id="BAT90082.1"/>
    </source>
</evidence>
<dbReference type="AlphaFoldDB" id="A0A0S3SB95"/>
<evidence type="ECO:0008006" key="4">
    <source>
        <dbReference type="Google" id="ProtNLM"/>
    </source>
</evidence>
<accession>A0A0S3SB95</accession>
<protein>
    <recommendedName>
        <fullName evidence="4">Copia protein</fullName>
    </recommendedName>
</protein>